<comment type="caution">
    <text evidence="1">The sequence shown here is derived from an EMBL/GenBank/DDBJ whole genome shotgun (WGS) entry which is preliminary data.</text>
</comment>
<name>A0A6I2R1H2_FLAPL</name>
<reference evidence="1 2" key="1">
    <citation type="journal article" date="2019" name="Nat. Med.">
        <title>A library of human gut bacterial isolates paired with longitudinal multiomics data enables mechanistic microbiome research.</title>
        <authorList>
            <person name="Poyet M."/>
            <person name="Groussin M."/>
            <person name="Gibbons S.M."/>
            <person name="Avila-Pacheco J."/>
            <person name="Jiang X."/>
            <person name="Kearney S.M."/>
            <person name="Perrotta A.R."/>
            <person name="Berdy B."/>
            <person name="Zhao S."/>
            <person name="Lieberman T.D."/>
            <person name="Swanson P.K."/>
            <person name="Smith M."/>
            <person name="Roesemann S."/>
            <person name="Alexander J.E."/>
            <person name="Rich S.A."/>
            <person name="Livny J."/>
            <person name="Vlamakis H."/>
            <person name="Clish C."/>
            <person name="Bullock K."/>
            <person name="Deik A."/>
            <person name="Scott J."/>
            <person name="Pierce K.A."/>
            <person name="Xavier R.J."/>
            <person name="Alm E.J."/>
        </authorList>
    </citation>
    <scope>NUCLEOTIDE SEQUENCE [LARGE SCALE GENOMIC DNA]</scope>
    <source>
        <strain evidence="1 2">BIOML-A2</strain>
    </source>
</reference>
<dbReference type="RefSeq" id="WP_172697613.1">
    <property type="nucleotide sequence ID" value="NZ_WKPR01000007.1"/>
</dbReference>
<gene>
    <name evidence="1" type="ORF">GKE97_09525</name>
</gene>
<dbReference type="AlphaFoldDB" id="A0A6I2R1H2"/>
<protein>
    <submittedName>
        <fullName evidence="1">Uncharacterized protein</fullName>
    </submittedName>
</protein>
<organism evidence="1 2">
    <name type="scientific">Flavonifractor plautii</name>
    <name type="common">Fusobacterium plautii</name>
    <dbReference type="NCBI Taxonomy" id="292800"/>
    <lineage>
        <taxon>Bacteria</taxon>
        <taxon>Bacillati</taxon>
        <taxon>Bacillota</taxon>
        <taxon>Clostridia</taxon>
        <taxon>Eubacteriales</taxon>
        <taxon>Oscillospiraceae</taxon>
        <taxon>Flavonifractor</taxon>
    </lineage>
</organism>
<evidence type="ECO:0000313" key="1">
    <source>
        <dbReference type="EMBL" id="MSB19759.1"/>
    </source>
</evidence>
<evidence type="ECO:0000313" key="2">
    <source>
        <dbReference type="Proteomes" id="UP000434475"/>
    </source>
</evidence>
<accession>A0A6I2R1H2</accession>
<dbReference type="Proteomes" id="UP000434475">
    <property type="component" value="Unassembled WGS sequence"/>
</dbReference>
<dbReference type="EMBL" id="WKPR01000007">
    <property type="protein sequence ID" value="MSB19759.1"/>
    <property type="molecule type" value="Genomic_DNA"/>
</dbReference>
<sequence length="256" mass="28813">MRSLDEARAYQKQEKSVDTYELWAAILATHDALVEMGGPGLPELHVNRARANLIRAGQVESGDYTDAELKIIAAADGTRIWSATMGTIFKDEPIVGPDSELYICTTQHQAQADWAPGTVGGRTLFRPLRSEPEEPGEYLDFMWGEHVPYGAVRRDPVDQKLYTPIKEAGVTLYEPHYPHLVPSEYKLYEEAEPEPEPGPEPGDVPDWDELEANHTFQVGDHFTHDGTEYEVLRVFTKQDGWAPPALLDDYYKVVTE</sequence>
<proteinExistence type="predicted"/>